<evidence type="ECO:0000313" key="2">
    <source>
        <dbReference type="Proteomes" id="UP000682782"/>
    </source>
</evidence>
<dbReference type="Proteomes" id="UP000682782">
    <property type="component" value="Chromosome"/>
</dbReference>
<reference evidence="1" key="1">
    <citation type="submission" date="2021-01" db="EMBL/GenBank/DDBJ databases">
        <title>Complete genome sequence of Clostridiales bacterium R-7.</title>
        <authorList>
            <person name="Mahoney-Kurpe S.C."/>
            <person name="Palevich N."/>
            <person name="Koike S."/>
            <person name="Moon C.D."/>
            <person name="Attwood G.T."/>
        </authorList>
    </citation>
    <scope>NUCLEOTIDE SEQUENCE</scope>
    <source>
        <strain evidence="1">R-7</strain>
    </source>
</reference>
<organism evidence="1 2">
    <name type="scientific">Aristaeella hokkaidonensis</name>
    <dbReference type="NCBI Taxonomy" id="3046382"/>
    <lineage>
        <taxon>Bacteria</taxon>
        <taxon>Bacillati</taxon>
        <taxon>Bacillota</taxon>
        <taxon>Clostridia</taxon>
        <taxon>Eubacteriales</taxon>
        <taxon>Aristaeellaceae</taxon>
        <taxon>Aristaeella</taxon>
    </lineage>
</organism>
<evidence type="ECO:0000313" key="1">
    <source>
        <dbReference type="EMBL" id="QUC66406.1"/>
    </source>
</evidence>
<proteinExistence type="predicted"/>
<accession>A0AC61N4B4</accession>
<sequence length="306" mass="33176">MKMYLGLTKRNMLVYFKDRQAILFSLLTSVIVFVLYLLFLRNTFVDAINQALAEMPMVRELVMDDDLKMFTDIKLLVGILGSAAITVPFSCLRTVTSDRETRVDQDILATPVSRGQIVLAYFTASALSAIVMTSVILTAGLVILQLRGNLYLGLSGILGAYGVTALGCVSSTALFMNIVLFFRSGSASSAFFGILSAVSGFVIGAYIPVSQFSGGVRTVCNLFPASHITILLRNVLLGGVLGHIDNGIGGLDQGEFVQVLKEVFTFKADMFGSSLNTTAMLSFVLAILTLSLIVMVYTYSKNYKKK</sequence>
<keyword evidence="2" id="KW-1185">Reference proteome</keyword>
<protein>
    <submittedName>
        <fullName evidence="1">ABC transporter permease</fullName>
    </submittedName>
</protein>
<name>A0AC61N4B4_9FIRM</name>
<gene>
    <name evidence="1" type="ORF">JYE49_11120</name>
</gene>
<dbReference type="EMBL" id="CP068393">
    <property type="protein sequence ID" value="QUC66406.1"/>
    <property type="molecule type" value="Genomic_DNA"/>
</dbReference>